<dbReference type="OrthoDB" id="288590at2759"/>
<keyword evidence="8" id="KW-1185">Reference proteome</keyword>
<dbReference type="Pfam" id="PF03171">
    <property type="entry name" value="2OG-FeII_Oxy"/>
    <property type="match status" value="1"/>
</dbReference>
<evidence type="ECO:0000313" key="8">
    <source>
        <dbReference type="Proteomes" id="UP000736335"/>
    </source>
</evidence>
<evidence type="ECO:0000256" key="4">
    <source>
        <dbReference type="ARBA" id="ARBA00023004"/>
    </source>
</evidence>
<evidence type="ECO:0000256" key="2">
    <source>
        <dbReference type="ARBA" id="ARBA00022723"/>
    </source>
</evidence>
<dbReference type="InterPro" id="IPR026992">
    <property type="entry name" value="DIOX_N"/>
</dbReference>
<reference evidence="7" key="2">
    <citation type="submission" date="2020-11" db="EMBL/GenBank/DDBJ databases">
        <authorList>
            <consortium name="DOE Joint Genome Institute"/>
            <person name="Kuo A."/>
            <person name="Miyauchi S."/>
            <person name="Kiss E."/>
            <person name="Drula E."/>
            <person name="Kohler A."/>
            <person name="Sanchez-Garcia M."/>
            <person name="Andreopoulos B."/>
            <person name="Barry K.W."/>
            <person name="Bonito G."/>
            <person name="Buee M."/>
            <person name="Carver A."/>
            <person name="Chen C."/>
            <person name="Cichocki N."/>
            <person name="Clum A."/>
            <person name="Culley D."/>
            <person name="Crous P.W."/>
            <person name="Fauchery L."/>
            <person name="Girlanda M."/>
            <person name="Hayes R."/>
            <person name="Keri Z."/>
            <person name="Labutti K."/>
            <person name="Lipzen A."/>
            <person name="Lombard V."/>
            <person name="Magnuson J."/>
            <person name="Maillard F."/>
            <person name="Morin E."/>
            <person name="Murat C."/>
            <person name="Nolan M."/>
            <person name="Ohm R."/>
            <person name="Pangilinan J."/>
            <person name="Pereira M."/>
            <person name="Perotto S."/>
            <person name="Peter M."/>
            <person name="Riley R."/>
            <person name="Sitrit Y."/>
            <person name="Stielow B."/>
            <person name="Szollosi G."/>
            <person name="Zifcakova L."/>
            <person name="Stursova M."/>
            <person name="Spatafora J.W."/>
            <person name="Tedersoo L."/>
            <person name="Vaario L.-M."/>
            <person name="Yamada A."/>
            <person name="Yan M."/>
            <person name="Wang P."/>
            <person name="Xu J."/>
            <person name="Bruns T."/>
            <person name="Baldrian P."/>
            <person name="Vilgalys R."/>
            <person name="Henrissat B."/>
            <person name="Grigoriev I.V."/>
            <person name="Hibbett D."/>
            <person name="Nagy L.G."/>
            <person name="Martin F.M."/>
        </authorList>
    </citation>
    <scope>NUCLEOTIDE SEQUENCE</scope>
    <source>
        <strain evidence="7">UH-Tt-Lm1</strain>
    </source>
</reference>
<reference evidence="7" key="1">
    <citation type="journal article" date="2020" name="Nat. Commun.">
        <title>Large-scale genome sequencing of mycorrhizal fungi provides insights into the early evolution of symbiotic traits.</title>
        <authorList>
            <person name="Miyauchi S."/>
            <person name="Kiss E."/>
            <person name="Kuo A."/>
            <person name="Drula E."/>
            <person name="Kohler A."/>
            <person name="Sanchez-Garcia M."/>
            <person name="Morin E."/>
            <person name="Andreopoulos B."/>
            <person name="Barry K.W."/>
            <person name="Bonito G."/>
            <person name="Buee M."/>
            <person name="Carver A."/>
            <person name="Chen C."/>
            <person name="Cichocki N."/>
            <person name="Clum A."/>
            <person name="Culley D."/>
            <person name="Crous P.W."/>
            <person name="Fauchery L."/>
            <person name="Girlanda M."/>
            <person name="Hayes R.D."/>
            <person name="Keri Z."/>
            <person name="LaButti K."/>
            <person name="Lipzen A."/>
            <person name="Lombard V."/>
            <person name="Magnuson J."/>
            <person name="Maillard F."/>
            <person name="Murat C."/>
            <person name="Nolan M."/>
            <person name="Ohm R.A."/>
            <person name="Pangilinan J."/>
            <person name="Pereira M.F."/>
            <person name="Perotto S."/>
            <person name="Peter M."/>
            <person name="Pfister S."/>
            <person name="Riley R."/>
            <person name="Sitrit Y."/>
            <person name="Stielow J.B."/>
            <person name="Szollosi G."/>
            <person name="Zifcakova L."/>
            <person name="Stursova M."/>
            <person name="Spatafora J.W."/>
            <person name="Tedersoo L."/>
            <person name="Vaario L.M."/>
            <person name="Yamada A."/>
            <person name="Yan M."/>
            <person name="Wang P."/>
            <person name="Xu J."/>
            <person name="Bruns T."/>
            <person name="Baldrian P."/>
            <person name="Vilgalys R."/>
            <person name="Dunand C."/>
            <person name="Henrissat B."/>
            <person name="Grigoriev I.V."/>
            <person name="Hibbett D."/>
            <person name="Nagy L.G."/>
            <person name="Martin F.M."/>
        </authorList>
    </citation>
    <scope>NUCLEOTIDE SEQUENCE</scope>
    <source>
        <strain evidence="7">UH-Tt-Lm1</strain>
    </source>
</reference>
<proteinExistence type="inferred from homology"/>
<keyword evidence="2 5" id="KW-0479">Metal-binding</keyword>
<evidence type="ECO:0000256" key="1">
    <source>
        <dbReference type="ARBA" id="ARBA00008056"/>
    </source>
</evidence>
<evidence type="ECO:0000256" key="3">
    <source>
        <dbReference type="ARBA" id="ARBA00023002"/>
    </source>
</evidence>
<sequence length="361" mass="40757">MFSCARITTFRAFARPSVASRSLATVSAGNVDTSGIPIVDFANFGSLSFAQRRETARQVVDGFKSTGFVYLGNHGISEKVVQEAFKRSDEFFQLPFEKKQALAWEDPRSNRGYVQLGRERVTNSQDETEIARLRASAPDYKESMEIGRDWSSTWKNMWPHESDVPGFRAFMLEFFQTCHELHVRVMRAVALGLDLQENFFQDKINAQDHNLRLLHYPAIKTDLLHNDGQARAGAHTDYGTVTLLFQDPVGGLQVQNPTTKEFAPAPPIPGTVIINAADLLARWSNDLFRSTLHRVVAPPFKPINEGEGIIPKRQSIAFFCNPNFNAEISCLPHCFGPGNPKKYDPVTTEEYIVRRLRETYL</sequence>
<dbReference type="FunFam" id="2.60.120.330:FF:000030">
    <property type="entry name" value="Thymine dioxygenase"/>
    <property type="match status" value="1"/>
</dbReference>
<feature type="domain" description="Fe2OG dioxygenase" evidence="6">
    <location>
        <begin position="207"/>
        <end position="322"/>
    </location>
</feature>
<dbReference type="Proteomes" id="UP000736335">
    <property type="component" value="Unassembled WGS sequence"/>
</dbReference>
<gene>
    <name evidence="7" type="ORF">BJ322DRAFT_1544</name>
</gene>
<dbReference type="EMBL" id="WIUZ02000001">
    <property type="protein sequence ID" value="KAF9791871.1"/>
    <property type="molecule type" value="Genomic_DNA"/>
</dbReference>
<keyword evidence="3 5" id="KW-0560">Oxidoreductase</keyword>
<dbReference type="InterPro" id="IPR005123">
    <property type="entry name" value="Oxoglu/Fe-dep_dioxygenase_dom"/>
</dbReference>
<organism evidence="7 8">
    <name type="scientific">Thelephora terrestris</name>
    <dbReference type="NCBI Taxonomy" id="56493"/>
    <lineage>
        <taxon>Eukaryota</taxon>
        <taxon>Fungi</taxon>
        <taxon>Dikarya</taxon>
        <taxon>Basidiomycota</taxon>
        <taxon>Agaricomycotina</taxon>
        <taxon>Agaricomycetes</taxon>
        <taxon>Thelephorales</taxon>
        <taxon>Thelephoraceae</taxon>
        <taxon>Thelephora</taxon>
    </lineage>
</organism>
<evidence type="ECO:0000313" key="7">
    <source>
        <dbReference type="EMBL" id="KAF9791871.1"/>
    </source>
</evidence>
<evidence type="ECO:0000259" key="6">
    <source>
        <dbReference type="PROSITE" id="PS51471"/>
    </source>
</evidence>
<comment type="similarity">
    <text evidence="1 5">Belongs to the iron/ascorbate-dependent oxidoreductase family.</text>
</comment>
<accession>A0A9P6HP56</accession>
<dbReference type="GO" id="GO:0016491">
    <property type="term" value="F:oxidoreductase activity"/>
    <property type="evidence" value="ECO:0007669"/>
    <property type="project" value="UniProtKB-KW"/>
</dbReference>
<dbReference type="InterPro" id="IPR044861">
    <property type="entry name" value="IPNS-like_FE2OG_OXY"/>
</dbReference>
<protein>
    <submittedName>
        <fullName evidence="7">Clavaminate synthase-like protein</fullName>
    </submittedName>
</protein>
<dbReference type="PRINTS" id="PR00682">
    <property type="entry name" value="IPNSYNTHASE"/>
</dbReference>
<dbReference type="AlphaFoldDB" id="A0A9P6HP56"/>
<name>A0A9P6HP56_9AGAM</name>
<dbReference type="PANTHER" id="PTHR10209:SF881">
    <property type="entry name" value="FI07970P-RELATED"/>
    <property type="match status" value="1"/>
</dbReference>
<dbReference type="Pfam" id="PF14226">
    <property type="entry name" value="DIOX_N"/>
    <property type="match status" value="1"/>
</dbReference>
<dbReference type="PANTHER" id="PTHR10209">
    <property type="entry name" value="OXIDOREDUCTASE, 2OG-FE II OXYGENASE FAMILY PROTEIN"/>
    <property type="match status" value="1"/>
</dbReference>
<evidence type="ECO:0000256" key="5">
    <source>
        <dbReference type="RuleBase" id="RU003682"/>
    </source>
</evidence>
<dbReference type="PROSITE" id="PS51471">
    <property type="entry name" value="FE2OG_OXY"/>
    <property type="match status" value="1"/>
</dbReference>
<keyword evidence="4 5" id="KW-0408">Iron</keyword>
<dbReference type="InterPro" id="IPR027443">
    <property type="entry name" value="IPNS-like_sf"/>
</dbReference>
<comment type="caution">
    <text evidence="7">The sequence shown here is derived from an EMBL/GenBank/DDBJ whole genome shotgun (WGS) entry which is preliminary data.</text>
</comment>
<dbReference type="Gene3D" id="2.60.120.330">
    <property type="entry name" value="B-lactam Antibiotic, Isopenicillin N Synthase, Chain"/>
    <property type="match status" value="1"/>
</dbReference>
<dbReference type="GO" id="GO:0046872">
    <property type="term" value="F:metal ion binding"/>
    <property type="evidence" value="ECO:0007669"/>
    <property type="project" value="UniProtKB-KW"/>
</dbReference>
<dbReference type="SUPFAM" id="SSF51197">
    <property type="entry name" value="Clavaminate synthase-like"/>
    <property type="match status" value="1"/>
</dbReference>